<evidence type="ECO:0000256" key="2">
    <source>
        <dbReference type="ARBA" id="ARBA00004613"/>
    </source>
</evidence>
<dbReference type="InterPro" id="IPR001343">
    <property type="entry name" value="Hemolysn_Ca-bd"/>
</dbReference>
<dbReference type="PANTHER" id="PTHR10963">
    <property type="entry name" value="GLYCOSYL HYDROLASE-RELATED"/>
    <property type="match status" value="1"/>
</dbReference>
<dbReference type="AlphaFoldDB" id="A0A937CWI7"/>
<proteinExistence type="inferred from homology"/>
<dbReference type="EMBL" id="JAEQMY010000007">
    <property type="protein sequence ID" value="MBL0403708.1"/>
    <property type="molecule type" value="Genomic_DNA"/>
</dbReference>
<organism evidence="7 8">
    <name type="scientific">Microvirga aerilata</name>
    <dbReference type="NCBI Taxonomy" id="670292"/>
    <lineage>
        <taxon>Bacteria</taxon>
        <taxon>Pseudomonadati</taxon>
        <taxon>Pseudomonadota</taxon>
        <taxon>Alphaproteobacteria</taxon>
        <taxon>Hyphomicrobiales</taxon>
        <taxon>Methylobacteriaceae</taxon>
        <taxon>Microvirga</taxon>
    </lineage>
</organism>
<dbReference type="Proteomes" id="UP000605848">
    <property type="component" value="Unassembled WGS sequence"/>
</dbReference>
<reference evidence="7" key="1">
    <citation type="submission" date="2021-01" db="EMBL/GenBank/DDBJ databases">
        <title>Microvirga sp.</title>
        <authorList>
            <person name="Kim M.K."/>
        </authorList>
    </citation>
    <scope>NUCLEOTIDE SEQUENCE</scope>
    <source>
        <strain evidence="7">5420S-16</strain>
    </source>
</reference>
<comment type="cofactor">
    <cofactor evidence="1">
        <name>Ca(2+)</name>
        <dbReference type="ChEBI" id="CHEBI:29108"/>
    </cofactor>
</comment>
<dbReference type="InterPro" id="IPR013858">
    <property type="entry name" value="Peptidase_M10B_C"/>
</dbReference>
<dbReference type="Gene3D" id="2.150.10.10">
    <property type="entry name" value="Serralysin-like metalloprotease, C-terminal"/>
    <property type="match status" value="2"/>
</dbReference>
<comment type="caution">
    <text evidence="7">The sequence shown here is derived from an EMBL/GenBank/DDBJ whole genome shotgun (WGS) entry which is preliminary data.</text>
</comment>
<dbReference type="Pfam" id="PF00722">
    <property type="entry name" value="Glyco_hydro_16"/>
    <property type="match status" value="1"/>
</dbReference>
<name>A0A937CWI7_9HYPH</name>
<keyword evidence="4" id="KW-0964">Secreted</keyword>
<dbReference type="InterPro" id="IPR000757">
    <property type="entry name" value="Beta-glucanase-like"/>
</dbReference>
<evidence type="ECO:0000256" key="5">
    <source>
        <dbReference type="ARBA" id="ARBA00022737"/>
    </source>
</evidence>
<dbReference type="RefSeq" id="WP_202057367.1">
    <property type="nucleotide sequence ID" value="NZ_JAEQMY010000007.1"/>
</dbReference>
<comment type="subcellular location">
    <subcellularLocation>
        <location evidence="2">Secreted</location>
    </subcellularLocation>
</comment>
<dbReference type="GO" id="GO:0005975">
    <property type="term" value="P:carbohydrate metabolic process"/>
    <property type="evidence" value="ECO:0007669"/>
    <property type="project" value="InterPro"/>
</dbReference>
<dbReference type="GO" id="GO:0005509">
    <property type="term" value="F:calcium ion binding"/>
    <property type="evidence" value="ECO:0007669"/>
    <property type="project" value="InterPro"/>
</dbReference>
<dbReference type="SUPFAM" id="SSF51120">
    <property type="entry name" value="beta-Roll"/>
    <property type="match status" value="1"/>
</dbReference>
<accession>A0A937CWI7</accession>
<dbReference type="SUPFAM" id="SSF49899">
    <property type="entry name" value="Concanavalin A-like lectins/glucanases"/>
    <property type="match status" value="1"/>
</dbReference>
<dbReference type="Pfam" id="PF08548">
    <property type="entry name" value="Peptidase_M10_C"/>
    <property type="match status" value="1"/>
</dbReference>
<keyword evidence="8" id="KW-1185">Reference proteome</keyword>
<dbReference type="InterPro" id="IPR018511">
    <property type="entry name" value="Hemolysin-typ_Ca-bd_CS"/>
</dbReference>
<gene>
    <name evidence="7" type="ORF">JKG68_07010</name>
</gene>
<evidence type="ECO:0000256" key="3">
    <source>
        <dbReference type="ARBA" id="ARBA00006865"/>
    </source>
</evidence>
<evidence type="ECO:0000313" key="8">
    <source>
        <dbReference type="Proteomes" id="UP000605848"/>
    </source>
</evidence>
<dbReference type="PANTHER" id="PTHR10963:SF55">
    <property type="entry name" value="GLYCOSIDE HYDROLASE FAMILY 16 PROTEIN"/>
    <property type="match status" value="1"/>
</dbReference>
<dbReference type="PRINTS" id="PR00313">
    <property type="entry name" value="CABNDNGRPT"/>
</dbReference>
<sequence>MAIDPNNLAGTAYLTFADEFNTLNFNTWNTTHDYAPDGYSADATYFVPSGHSSGIAPWTVSNGALKITAAPADGLPRQISSGHLDTKGAFSQTYGYYEARIKFAAEGTVAEGSQTNAAGGGAFWLLQSDGDWPPEIDIVEATNWGWTGTVHTGAGGPSAKAGWKNLETLDETFHTYGMNWAPDTITFYINGRKVFETATPSDMHDPMYMLLNLYANPQVNSTAFGTMEVDYVRAYKAYVIVEGNISNDILRGRKSHDLLRGHGGDDALWGNLGNDRLFGGSGRDKLYGGSGRDSMWGDAGDDRLYGGLGDDAVRGGLGADVIEGGQGRDVLSGGSGKDTFVFRSANDSGPTSPKRDTITDFSRQDIIDLARIDANTSRGGNQDFRFIGNNPFTGAAGQLHYHQVESDGKKFTFLEADRNGDAMADFQIAITRHIRITSANLFGDL</sequence>
<evidence type="ECO:0000259" key="6">
    <source>
        <dbReference type="PROSITE" id="PS51762"/>
    </source>
</evidence>
<evidence type="ECO:0000256" key="4">
    <source>
        <dbReference type="ARBA" id="ARBA00022525"/>
    </source>
</evidence>
<dbReference type="GO" id="GO:0005615">
    <property type="term" value="C:extracellular space"/>
    <property type="evidence" value="ECO:0007669"/>
    <property type="project" value="InterPro"/>
</dbReference>
<dbReference type="CDD" id="cd08023">
    <property type="entry name" value="GH16_laminarinase_like"/>
    <property type="match status" value="1"/>
</dbReference>
<keyword evidence="5" id="KW-0677">Repeat</keyword>
<dbReference type="InterPro" id="IPR011049">
    <property type="entry name" value="Serralysin-like_metalloprot_C"/>
</dbReference>
<evidence type="ECO:0000256" key="1">
    <source>
        <dbReference type="ARBA" id="ARBA00001913"/>
    </source>
</evidence>
<protein>
    <submittedName>
        <fullName evidence="7">Family 16 glycosylhydrolase</fullName>
    </submittedName>
</protein>
<comment type="similarity">
    <text evidence="3">Belongs to the glycosyl hydrolase 16 family.</text>
</comment>
<dbReference type="GO" id="GO:0004553">
    <property type="term" value="F:hydrolase activity, hydrolyzing O-glycosyl compounds"/>
    <property type="evidence" value="ECO:0007669"/>
    <property type="project" value="InterPro"/>
</dbReference>
<dbReference type="InterPro" id="IPR050546">
    <property type="entry name" value="Glycosyl_Hydrlase_16"/>
</dbReference>
<feature type="domain" description="GH16" evidence="6">
    <location>
        <begin position="1"/>
        <end position="240"/>
    </location>
</feature>
<dbReference type="Pfam" id="PF00353">
    <property type="entry name" value="HemolysinCabind"/>
    <property type="match status" value="2"/>
</dbReference>
<dbReference type="InterPro" id="IPR013320">
    <property type="entry name" value="ConA-like_dom_sf"/>
</dbReference>
<dbReference type="Gene3D" id="2.60.120.200">
    <property type="match status" value="1"/>
</dbReference>
<dbReference type="PROSITE" id="PS00330">
    <property type="entry name" value="HEMOLYSIN_CALCIUM"/>
    <property type="match status" value="1"/>
</dbReference>
<evidence type="ECO:0000313" key="7">
    <source>
        <dbReference type="EMBL" id="MBL0403708.1"/>
    </source>
</evidence>
<dbReference type="PROSITE" id="PS51762">
    <property type="entry name" value="GH16_2"/>
    <property type="match status" value="1"/>
</dbReference>